<dbReference type="AlphaFoldDB" id="A0A3D9HIG8"/>
<name>A0A3D9HIG8_9FLAO</name>
<dbReference type="Proteomes" id="UP000256629">
    <property type="component" value="Unassembled WGS sequence"/>
</dbReference>
<dbReference type="OrthoDB" id="978748at2"/>
<accession>A0A3D9HIG8</accession>
<sequence length="158" mass="19285">MKAVSVKEIRQELNELSNKELQDICLRLSRFKKENKELLTYLLFESHNEAGYIESVKKYIDEEFDIINRDSYYYIRKSMRKILRNTKKYVRYSQNKETEVELLLYFCKKLKDFKPSINRSTQLQNMYNRQFQLAKKQLSTLHNDLQYDFNKIIEDLNN</sequence>
<keyword evidence="2" id="KW-1185">Reference proteome</keyword>
<protein>
    <submittedName>
        <fullName evidence="1">Uncharacterized protein</fullName>
    </submittedName>
</protein>
<gene>
    <name evidence="1" type="ORF">DFQ02_10242</name>
</gene>
<dbReference type="EMBL" id="QRDX01000002">
    <property type="protein sequence ID" value="RED49280.1"/>
    <property type="molecule type" value="Genomic_DNA"/>
</dbReference>
<proteinExistence type="predicted"/>
<dbReference type="RefSeq" id="WP_116039721.1">
    <property type="nucleotide sequence ID" value="NZ_QRDX01000002.1"/>
</dbReference>
<comment type="caution">
    <text evidence="1">The sequence shown here is derived from an EMBL/GenBank/DDBJ whole genome shotgun (WGS) entry which is preliminary data.</text>
</comment>
<evidence type="ECO:0000313" key="2">
    <source>
        <dbReference type="Proteomes" id="UP000256629"/>
    </source>
</evidence>
<evidence type="ECO:0000313" key="1">
    <source>
        <dbReference type="EMBL" id="RED49280.1"/>
    </source>
</evidence>
<reference evidence="1 2" key="1">
    <citation type="submission" date="2018-07" db="EMBL/GenBank/DDBJ databases">
        <title>Genomic Encyclopedia of Type Strains, Phase III (KMG-III): the genomes of soil and plant-associated and newly described type strains.</title>
        <authorList>
            <person name="Whitman W."/>
        </authorList>
    </citation>
    <scope>NUCLEOTIDE SEQUENCE [LARGE SCALE GENOMIC DNA]</scope>
    <source>
        <strain evidence="1 2">CECT 8487</strain>
    </source>
</reference>
<organism evidence="1 2">
    <name type="scientific">Seonamhaeicola aphaedonensis</name>
    <dbReference type="NCBI Taxonomy" id="1461338"/>
    <lineage>
        <taxon>Bacteria</taxon>
        <taxon>Pseudomonadati</taxon>
        <taxon>Bacteroidota</taxon>
        <taxon>Flavobacteriia</taxon>
        <taxon>Flavobacteriales</taxon>
        <taxon>Flavobacteriaceae</taxon>
    </lineage>
</organism>